<reference evidence="12" key="1">
    <citation type="submission" date="2014-01" db="EMBL/GenBank/DDBJ databases">
        <authorList>
            <person name="Aslett M."/>
        </authorList>
    </citation>
    <scope>NUCLEOTIDE SEQUENCE</scope>
</reference>
<dbReference type="EC" id="1.8.3.2" evidence="9"/>
<reference evidence="12" key="2">
    <citation type="submission" date="2014-03" db="EMBL/GenBank/DDBJ databases">
        <title>The whipworm genome and dual-species transcriptomics of an intimate host-pathogen interaction.</title>
        <authorList>
            <person name="Foth B.J."/>
            <person name="Tsai I.J."/>
            <person name="Reid A.J."/>
            <person name="Bancroft A.J."/>
            <person name="Nichol S."/>
            <person name="Tracey A."/>
            <person name="Holroyd N."/>
            <person name="Cotton J.A."/>
            <person name="Stanley E.J."/>
            <person name="Zarowiecki M."/>
            <person name="Liu J.Z."/>
            <person name="Huckvale T."/>
            <person name="Cooper P.J."/>
            <person name="Grencis R.K."/>
            <person name="Berriman M."/>
        </authorList>
    </citation>
    <scope>NUCLEOTIDE SEQUENCE [LARGE SCALE GENOMIC DNA]</scope>
</reference>
<evidence type="ECO:0000313" key="13">
    <source>
        <dbReference type="Proteomes" id="UP000030665"/>
    </source>
</evidence>
<evidence type="ECO:0000256" key="7">
    <source>
        <dbReference type="ARBA" id="ARBA00023157"/>
    </source>
</evidence>
<dbReference type="SUPFAM" id="SSF69000">
    <property type="entry name" value="FAD-dependent thiol oxidase"/>
    <property type="match status" value="1"/>
</dbReference>
<keyword evidence="6" id="KW-0496">Mitochondrion</keyword>
<dbReference type="GO" id="GO:0050660">
    <property type="term" value="F:flavin adenine dinucleotide binding"/>
    <property type="evidence" value="ECO:0007669"/>
    <property type="project" value="TreeGrafter"/>
</dbReference>
<evidence type="ECO:0000256" key="10">
    <source>
        <dbReference type="SAM" id="MobiDB-lite"/>
    </source>
</evidence>
<evidence type="ECO:0000256" key="9">
    <source>
        <dbReference type="RuleBase" id="RU371123"/>
    </source>
</evidence>
<organism evidence="12 13">
    <name type="scientific">Trichuris trichiura</name>
    <name type="common">Whipworm</name>
    <name type="synonym">Trichocephalus trichiurus</name>
    <dbReference type="NCBI Taxonomy" id="36087"/>
    <lineage>
        <taxon>Eukaryota</taxon>
        <taxon>Metazoa</taxon>
        <taxon>Ecdysozoa</taxon>
        <taxon>Nematoda</taxon>
        <taxon>Enoplea</taxon>
        <taxon>Dorylaimia</taxon>
        <taxon>Trichinellida</taxon>
        <taxon>Trichuridae</taxon>
        <taxon>Trichuris</taxon>
    </lineage>
</organism>
<dbReference type="PANTHER" id="PTHR12645:SF0">
    <property type="entry name" value="FAD-LINKED SULFHYDRYL OXIDASE ALR"/>
    <property type="match status" value="1"/>
</dbReference>
<dbReference type="Gene3D" id="1.20.120.310">
    <property type="entry name" value="ERV/ALR sulfhydryl oxidase domain"/>
    <property type="match status" value="1"/>
</dbReference>
<evidence type="ECO:0000256" key="5">
    <source>
        <dbReference type="ARBA" id="ARBA00023002"/>
    </source>
</evidence>
<dbReference type="PROSITE" id="PS51324">
    <property type="entry name" value="ERV_ALR"/>
    <property type="match status" value="1"/>
</dbReference>
<protein>
    <recommendedName>
        <fullName evidence="9">Sulfhydryl oxidase</fullName>
        <ecNumber evidence="9">1.8.3.2</ecNumber>
    </recommendedName>
</protein>
<evidence type="ECO:0000256" key="6">
    <source>
        <dbReference type="ARBA" id="ARBA00023128"/>
    </source>
</evidence>
<dbReference type="STRING" id="36087.A0A077Z478"/>
<dbReference type="AlphaFoldDB" id="A0A077Z478"/>
<feature type="domain" description="ERV/ALR sulfhydryl oxidase" evidence="11">
    <location>
        <begin position="53"/>
        <end position="153"/>
    </location>
</feature>
<dbReference type="Pfam" id="PF04777">
    <property type="entry name" value="Evr1_Alr"/>
    <property type="match status" value="1"/>
</dbReference>
<proteinExistence type="predicted"/>
<evidence type="ECO:0000256" key="2">
    <source>
        <dbReference type="ARBA" id="ARBA00004569"/>
    </source>
</evidence>
<dbReference type="OrthoDB" id="17199at2759"/>
<dbReference type="InterPro" id="IPR017905">
    <property type="entry name" value="ERV/ALR_sulphydryl_oxidase"/>
</dbReference>
<comment type="cofactor">
    <cofactor evidence="1 9">
        <name>FAD</name>
        <dbReference type="ChEBI" id="CHEBI:57692"/>
    </cofactor>
</comment>
<keyword evidence="3 9" id="KW-0285">Flavoprotein</keyword>
<evidence type="ECO:0000256" key="3">
    <source>
        <dbReference type="ARBA" id="ARBA00022630"/>
    </source>
</evidence>
<dbReference type="InterPro" id="IPR036774">
    <property type="entry name" value="ERV/ALR_sulphydryl_oxid_sf"/>
</dbReference>
<keyword evidence="4 9" id="KW-0274">FAD</keyword>
<accession>A0A077Z478</accession>
<comment type="subcellular location">
    <subcellularLocation>
        <location evidence="2">Mitochondrion intermembrane space</location>
    </subcellularLocation>
</comment>
<evidence type="ECO:0000256" key="4">
    <source>
        <dbReference type="ARBA" id="ARBA00022827"/>
    </source>
</evidence>
<comment type="catalytic activity">
    <reaction evidence="8 9">
        <text>2 R'C(R)SH + O2 = R'C(R)S-S(R)CR' + H2O2</text>
        <dbReference type="Rhea" id="RHEA:17357"/>
        <dbReference type="ChEBI" id="CHEBI:15379"/>
        <dbReference type="ChEBI" id="CHEBI:16240"/>
        <dbReference type="ChEBI" id="CHEBI:16520"/>
        <dbReference type="ChEBI" id="CHEBI:17412"/>
        <dbReference type="EC" id="1.8.3.2"/>
    </reaction>
</comment>
<evidence type="ECO:0000313" key="12">
    <source>
        <dbReference type="EMBL" id="CDW55277.1"/>
    </source>
</evidence>
<sequence length="163" mass="18524">MNSEQKPCRVCFDFREWLRKSAQAKVSAGKTSADVQSSSSSSSSSTSEHAKDCPLDKDALGRSTWAFLHTMAAYLPEKFESNTQRDLKELMRLFSLYYPCDYCASDLREHLVKNPPVTSSRQAFASWLCQLHNAVNKRLGKPLFDCSKLNERWRDGWPDGSCD</sequence>
<dbReference type="Proteomes" id="UP000030665">
    <property type="component" value="Unassembled WGS sequence"/>
</dbReference>
<keyword evidence="13" id="KW-1185">Reference proteome</keyword>
<dbReference type="EMBL" id="HG805944">
    <property type="protein sequence ID" value="CDW55277.1"/>
    <property type="molecule type" value="Genomic_DNA"/>
</dbReference>
<feature type="compositionally biased region" description="Low complexity" evidence="10">
    <location>
        <begin position="37"/>
        <end position="47"/>
    </location>
</feature>
<evidence type="ECO:0000259" key="11">
    <source>
        <dbReference type="PROSITE" id="PS51324"/>
    </source>
</evidence>
<dbReference type="PANTHER" id="PTHR12645">
    <property type="entry name" value="ALR/ERV"/>
    <property type="match status" value="1"/>
</dbReference>
<keyword evidence="5 9" id="KW-0560">Oxidoreductase</keyword>
<feature type="region of interest" description="Disordered" evidence="10">
    <location>
        <begin position="26"/>
        <end position="55"/>
    </location>
</feature>
<dbReference type="GO" id="GO:0005758">
    <property type="term" value="C:mitochondrial intermembrane space"/>
    <property type="evidence" value="ECO:0007669"/>
    <property type="project" value="UniProtKB-SubCell"/>
</dbReference>
<dbReference type="GO" id="GO:0016971">
    <property type="term" value="F:flavin-dependent sulfhydryl oxidase activity"/>
    <property type="evidence" value="ECO:0007669"/>
    <property type="project" value="InterPro"/>
</dbReference>
<dbReference type="InterPro" id="IPR039799">
    <property type="entry name" value="ALR/ERV"/>
</dbReference>
<evidence type="ECO:0000256" key="8">
    <source>
        <dbReference type="ARBA" id="ARBA00048864"/>
    </source>
</evidence>
<gene>
    <name evidence="12" type="ORF">TTRE_0000354901</name>
</gene>
<dbReference type="FunFam" id="1.20.120.310:FF:000003">
    <property type="entry name" value="Sulfhydryl oxidase"/>
    <property type="match status" value="1"/>
</dbReference>
<name>A0A077Z478_TRITR</name>
<keyword evidence="7" id="KW-1015">Disulfide bond</keyword>
<evidence type="ECO:0000256" key="1">
    <source>
        <dbReference type="ARBA" id="ARBA00001974"/>
    </source>
</evidence>